<keyword evidence="9" id="KW-1185">Reference proteome</keyword>
<dbReference type="HAMAP" id="MF_00009">
    <property type="entry name" value="Endoribonucl_YbeY"/>
    <property type="match status" value="1"/>
</dbReference>
<dbReference type="GO" id="GO:0004222">
    <property type="term" value="F:metalloendopeptidase activity"/>
    <property type="evidence" value="ECO:0007669"/>
    <property type="project" value="InterPro"/>
</dbReference>
<accession>A0A7V8SWN0</accession>
<keyword evidence="7" id="KW-0963">Cytoplasm</keyword>
<name>A0A7V8SWN0_9BACT</name>
<feature type="binding site" evidence="7">
    <location>
        <position position="120"/>
    </location>
    <ligand>
        <name>Zn(2+)</name>
        <dbReference type="ChEBI" id="CHEBI:29105"/>
        <note>catalytic</note>
    </ligand>
</feature>
<dbReference type="GO" id="GO:0008270">
    <property type="term" value="F:zinc ion binding"/>
    <property type="evidence" value="ECO:0007669"/>
    <property type="project" value="UniProtKB-UniRule"/>
</dbReference>
<dbReference type="Pfam" id="PF02130">
    <property type="entry name" value="YbeY"/>
    <property type="match status" value="1"/>
</dbReference>
<keyword evidence="7" id="KW-0690">Ribosome biogenesis</keyword>
<dbReference type="GO" id="GO:0005737">
    <property type="term" value="C:cytoplasm"/>
    <property type="evidence" value="ECO:0007669"/>
    <property type="project" value="UniProtKB-SubCell"/>
</dbReference>
<evidence type="ECO:0000256" key="3">
    <source>
        <dbReference type="ARBA" id="ARBA00022723"/>
    </source>
</evidence>
<keyword evidence="2 7" id="KW-0540">Nuclease</keyword>
<keyword evidence="7" id="KW-0698">rRNA processing</keyword>
<evidence type="ECO:0000256" key="7">
    <source>
        <dbReference type="HAMAP-Rule" id="MF_00009"/>
    </source>
</evidence>
<dbReference type="EMBL" id="JACDQQ010000871">
    <property type="protein sequence ID" value="MBA0085124.1"/>
    <property type="molecule type" value="Genomic_DNA"/>
</dbReference>
<comment type="caution">
    <text evidence="8">The sequence shown here is derived from an EMBL/GenBank/DDBJ whole genome shotgun (WGS) entry which is preliminary data.</text>
</comment>
<evidence type="ECO:0000256" key="6">
    <source>
        <dbReference type="ARBA" id="ARBA00022833"/>
    </source>
</evidence>
<dbReference type="PANTHER" id="PTHR46986:SF1">
    <property type="entry name" value="ENDORIBONUCLEASE YBEY, CHLOROPLASTIC"/>
    <property type="match status" value="1"/>
</dbReference>
<dbReference type="GO" id="GO:0004521">
    <property type="term" value="F:RNA endonuclease activity"/>
    <property type="evidence" value="ECO:0007669"/>
    <property type="project" value="UniProtKB-UniRule"/>
</dbReference>
<evidence type="ECO:0000313" key="8">
    <source>
        <dbReference type="EMBL" id="MBA0085124.1"/>
    </source>
</evidence>
<evidence type="ECO:0000313" key="9">
    <source>
        <dbReference type="Proteomes" id="UP000567293"/>
    </source>
</evidence>
<keyword evidence="3 7" id="KW-0479">Metal-binding</keyword>
<dbReference type="Gene3D" id="3.40.390.30">
    <property type="entry name" value="Metalloproteases ('zincins'), catalytic domain"/>
    <property type="match status" value="1"/>
</dbReference>
<evidence type="ECO:0000256" key="5">
    <source>
        <dbReference type="ARBA" id="ARBA00022801"/>
    </source>
</evidence>
<comment type="function">
    <text evidence="7">Single strand-specific metallo-endoribonuclease involved in late-stage 70S ribosome quality control and in maturation of the 3' terminus of the 16S rRNA.</text>
</comment>
<keyword evidence="5 7" id="KW-0378">Hydrolase</keyword>
<proteinExistence type="inferred from homology"/>
<evidence type="ECO:0000256" key="1">
    <source>
        <dbReference type="ARBA" id="ARBA00010875"/>
    </source>
</evidence>
<dbReference type="PROSITE" id="PS01306">
    <property type="entry name" value="UPF0054"/>
    <property type="match status" value="1"/>
</dbReference>
<dbReference type="SUPFAM" id="SSF55486">
    <property type="entry name" value="Metalloproteases ('zincins'), catalytic domain"/>
    <property type="match status" value="1"/>
</dbReference>
<dbReference type="GO" id="GO:0006364">
    <property type="term" value="P:rRNA processing"/>
    <property type="evidence" value="ECO:0007669"/>
    <property type="project" value="UniProtKB-UniRule"/>
</dbReference>
<organism evidence="8 9">
    <name type="scientific">Candidatus Acidiferrum panamense</name>
    <dbReference type="NCBI Taxonomy" id="2741543"/>
    <lineage>
        <taxon>Bacteria</taxon>
        <taxon>Pseudomonadati</taxon>
        <taxon>Acidobacteriota</taxon>
        <taxon>Terriglobia</taxon>
        <taxon>Candidatus Acidiferrales</taxon>
        <taxon>Candidatus Acidiferrum</taxon>
    </lineage>
</organism>
<comment type="similarity">
    <text evidence="1 7">Belongs to the endoribonuclease YbeY family.</text>
</comment>
<keyword evidence="6 7" id="KW-0862">Zinc</keyword>
<dbReference type="EC" id="3.1.-.-" evidence="7"/>
<dbReference type="Proteomes" id="UP000567293">
    <property type="component" value="Unassembled WGS sequence"/>
</dbReference>
<dbReference type="AlphaFoldDB" id="A0A7V8SWN0"/>
<gene>
    <name evidence="7 8" type="primary">ybeY</name>
    <name evidence="8" type="ORF">HRJ53_09015</name>
</gene>
<dbReference type="InterPro" id="IPR020549">
    <property type="entry name" value="YbeY_CS"/>
</dbReference>
<dbReference type="PANTHER" id="PTHR46986">
    <property type="entry name" value="ENDORIBONUCLEASE YBEY, CHLOROPLASTIC"/>
    <property type="match status" value="1"/>
</dbReference>
<comment type="cofactor">
    <cofactor evidence="7">
        <name>Zn(2+)</name>
        <dbReference type="ChEBI" id="CHEBI:29105"/>
    </cofactor>
    <text evidence="7">Binds 1 zinc ion.</text>
</comment>
<keyword evidence="4 7" id="KW-0255">Endonuclease</keyword>
<comment type="subcellular location">
    <subcellularLocation>
        <location evidence="7">Cytoplasm</location>
    </subcellularLocation>
</comment>
<reference evidence="8" key="1">
    <citation type="submission" date="2020-06" db="EMBL/GenBank/DDBJ databases">
        <title>Legume-microbial interactions unlock mineral nutrients during tropical forest succession.</title>
        <authorList>
            <person name="Epihov D.Z."/>
        </authorList>
    </citation>
    <scope>NUCLEOTIDE SEQUENCE [LARGE SCALE GENOMIC DNA]</scope>
    <source>
        <strain evidence="8">Pan2503</strain>
    </source>
</reference>
<evidence type="ECO:0000256" key="2">
    <source>
        <dbReference type="ARBA" id="ARBA00022722"/>
    </source>
</evidence>
<feature type="binding site" evidence="7">
    <location>
        <position position="130"/>
    </location>
    <ligand>
        <name>Zn(2+)</name>
        <dbReference type="ChEBI" id="CHEBI:29105"/>
        <note>catalytic</note>
    </ligand>
</feature>
<sequence>MILNQQREVRVALGPLESFLRRVERELGLKPSGLTVCLVSDAAMARLNQNFRKRKGPTDVLSFPTAAKQKPVHLRPQVHLANSGRPGYWGDIAISPATAWRYAKKQERPLSSELRVLILHGVLHLLGYDHETDQGEMDRIERKLRARFGLT</sequence>
<dbReference type="NCBIfam" id="TIGR00043">
    <property type="entry name" value="rRNA maturation RNase YbeY"/>
    <property type="match status" value="1"/>
</dbReference>
<evidence type="ECO:0000256" key="4">
    <source>
        <dbReference type="ARBA" id="ARBA00022759"/>
    </source>
</evidence>
<dbReference type="InterPro" id="IPR002036">
    <property type="entry name" value="YbeY"/>
</dbReference>
<protein>
    <recommendedName>
        <fullName evidence="7">Endoribonuclease YbeY</fullName>
        <ecNumber evidence="7">3.1.-.-</ecNumber>
    </recommendedName>
</protein>
<feature type="binding site" evidence="7">
    <location>
        <position position="124"/>
    </location>
    <ligand>
        <name>Zn(2+)</name>
        <dbReference type="ChEBI" id="CHEBI:29105"/>
        <note>catalytic</note>
    </ligand>
</feature>
<dbReference type="InterPro" id="IPR023091">
    <property type="entry name" value="MetalPrtase_cat_dom_sf_prd"/>
</dbReference>